<dbReference type="OrthoDB" id="3594103at2759"/>
<name>A0A420HSL3_9PEZI</name>
<reference evidence="1 2" key="1">
    <citation type="journal article" date="2018" name="BMC Genomics">
        <title>Comparative genome analyses reveal sequence features reflecting distinct modes of host-adaptation between dicot and monocot powdery mildew.</title>
        <authorList>
            <person name="Wu Y."/>
            <person name="Ma X."/>
            <person name="Pan Z."/>
            <person name="Kale S.D."/>
            <person name="Song Y."/>
            <person name="King H."/>
            <person name="Zhang Q."/>
            <person name="Presley C."/>
            <person name="Deng X."/>
            <person name="Wei C.I."/>
            <person name="Xiao S."/>
        </authorList>
    </citation>
    <scope>NUCLEOTIDE SEQUENCE [LARGE SCALE GENOMIC DNA]</scope>
    <source>
        <strain evidence="1">UMSG2</strain>
    </source>
</reference>
<comment type="caution">
    <text evidence="1">The sequence shown here is derived from an EMBL/GenBank/DDBJ whole genome shotgun (WGS) entry which is preliminary data.</text>
</comment>
<evidence type="ECO:0000313" key="1">
    <source>
        <dbReference type="EMBL" id="RKF60412.1"/>
    </source>
</evidence>
<proteinExistence type="predicted"/>
<gene>
    <name evidence="1" type="ORF">OnM2_051061</name>
</gene>
<organism evidence="1 2">
    <name type="scientific">Erysiphe neolycopersici</name>
    <dbReference type="NCBI Taxonomy" id="212602"/>
    <lineage>
        <taxon>Eukaryota</taxon>
        <taxon>Fungi</taxon>
        <taxon>Dikarya</taxon>
        <taxon>Ascomycota</taxon>
        <taxon>Pezizomycotina</taxon>
        <taxon>Leotiomycetes</taxon>
        <taxon>Erysiphales</taxon>
        <taxon>Erysiphaceae</taxon>
        <taxon>Erysiphe</taxon>
    </lineage>
</organism>
<accession>A0A420HSL3</accession>
<dbReference type="AlphaFoldDB" id="A0A420HSL3"/>
<evidence type="ECO:0000313" key="2">
    <source>
        <dbReference type="Proteomes" id="UP000286134"/>
    </source>
</evidence>
<dbReference type="Proteomes" id="UP000286134">
    <property type="component" value="Unassembled WGS sequence"/>
</dbReference>
<dbReference type="PANTHER" id="PTHR37538:SF4">
    <property type="entry name" value="PITSLRE SERINE_THREONINE-PROTEIN KINASE CDC2L1"/>
    <property type="match status" value="1"/>
</dbReference>
<sequence length="247" mass="28446">MGLSYKISPYKSPQVKLTFGGKDEVYFVPRVFLKDQTWVTDEGGTYKSPDNEEVGHVLIHFLFTGEYQILEIDEKKLSETKTSAQLRIALKVLLSSQRWKLSRLQVLVQSEIESLSKSMHLFDIIRVVDEVIQENKKNIDKVKWLQDFLVESINKAMESSYKDFDNFSLLDKLQDKNIIRFLAKNLIRIYHSRPSKINEEDTKVRATELSETDSLSALTVTQATLSSGKREDCVKNEISVTLHDPLL</sequence>
<dbReference type="PANTHER" id="PTHR37538">
    <property type="entry name" value="BTB DOMAIN-CONTAINING PROTEIN"/>
    <property type="match status" value="1"/>
</dbReference>
<dbReference type="EMBL" id="MCFK01005126">
    <property type="protein sequence ID" value="RKF60412.1"/>
    <property type="molecule type" value="Genomic_DNA"/>
</dbReference>
<protein>
    <submittedName>
        <fullName evidence="1">Uncharacterized protein</fullName>
    </submittedName>
</protein>
<keyword evidence="2" id="KW-1185">Reference proteome</keyword>
<dbReference type="STRING" id="212602.A0A420HSL3"/>